<evidence type="ECO:0000256" key="2">
    <source>
        <dbReference type="SAM" id="MobiDB-lite"/>
    </source>
</evidence>
<evidence type="ECO:0000313" key="3">
    <source>
        <dbReference type="EMBL" id="KAF2814592.1"/>
    </source>
</evidence>
<reference evidence="3 5" key="1">
    <citation type="journal article" date="2020" name="Stud. Mycol.">
        <title>101 Dothideomycetes genomes: a test case for predicting lifestyles and emergence of pathogens.</title>
        <authorList>
            <person name="Haridas S."/>
            <person name="Albert R."/>
            <person name="Binder M."/>
            <person name="Bloem J."/>
            <person name="Labutti K."/>
            <person name="Salamov A."/>
            <person name="Andreopoulos B."/>
            <person name="Baker S."/>
            <person name="Barry K."/>
            <person name="Bills G."/>
            <person name="Bluhm B."/>
            <person name="Cannon C."/>
            <person name="Castanera R."/>
            <person name="Culley D."/>
            <person name="Daum C."/>
            <person name="Ezra D."/>
            <person name="Gonzalez J."/>
            <person name="Henrissat B."/>
            <person name="Kuo A."/>
            <person name="Liang C."/>
            <person name="Lipzen A."/>
            <person name="Lutzoni F."/>
            <person name="Magnuson J."/>
            <person name="Mondo S."/>
            <person name="Nolan M."/>
            <person name="Ohm R."/>
            <person name="Pangilinan J."/>
            <person name="Park H.-J."/>
            <person name="Ramirez L."/>
            <person name="Alfaro M."/>
            <person name="Sun H."/>
            <person name="Tritt A."/>
            <person name="Yoshinaga Y."/>
            <person name="Zwiers L.-H."/>
            <person name="Turgeon B."/>
            <person name="Goodwin S."/>
            <person name="Spatafora J."/>
            <person name="Crous P."/>
            <person name="Grigoriev I."/>
        </authorList>
    </citation>
    <scope>NUCLEOTIDE SEQUENCE</scope>
    <source>
        <strain evidence="3 5">CBS 304.34</strain>
    </source>
</reference>
<organism evidence="3">
    <name type="scientific">Mytilinidion resinicola</name>
    <dbReference type="NCBI Taxonomy" id="574789"/>
    <lineage>
        <taxon>Eukaryota</taxon>
        <taxon>Fungi</taxon>
        <taxon>Dikarya</taxon>
        <taxon>Ascomycota</taxon>
        <taxon>Pezizomycotina</taxon>
        <taxon>Dothideomycetes</taxon>
        <taxon>Pleosporomycetidae</taxon>
        <taxon>Mytilinidiales</taxon>
        <taxon>Mytilinidiaceae</taxon>
        <taxon>Mytilinidion</taxon>
    </lineage>
</organism>
<feature type="coiled-coil region" evidence="1">
    <location>
        <begin position="146"/>
        <end position="173"/>
    </location>
</feature>
<evidence type="ECO:0000313" key="5">
    <source>
        <dbReference type="RefSeq" id="XP_033581556.1"/>
    </source>
</evidence>
<sequence length="245" mass="27269">MDEAAASQLSTVAFLQPWVAQDLLRVEALNAQASREKYHRHLARAVDAGLLSLSQAKCEYHPPTEAEIAAGLARTNDTADVYFASRDTVVHRRPPEVEELLQVFDKGPMGAYVLHLEAEVHRAERVASMAKVEVVAARDRGWMEAKEEVAEEWKVMRRRQKELEREIEELSSALGEKLGISNLYLAMRAQAFEAGRQDIRDEIDACGRIDTAFTQRVVETTPPDDAVGESPMSYPSPAQLIPGNS</sequence>
<reference evidence="5" key="3">
    <citation type="submission" date="2025-04" db="UniProtKB">
        <authorList>
            <consortium name="RefSeq"/>
        </authorList>
    </citation>
    <scope>IDENTIFICATION</scope>
    <source>
        <strain evidence="5">CBS 304.34</strain>
    </source>
</reference>
<reference evidence="5" key="2">
    <citation type="submission" date="2020-04" db="EMBL/GenBank/DDBJ databases">
        <authorList>
            <consortium name="NCBI Genome Project"/>
        </authorList>
    </citation>
    <scope>NUCLEOTIDE SEQUENCE</scope>
    <source>
        <strain evidence="5">CBS 304.34</strain>
    </source>
</reference>
<dbReference type="AlphaFoldDB" id="A0A6A6Z0A3"/>
<accession>A0A6A6Z0A3</accession>
<feature type="region of interest" description="Disordered" evidence="2">
    <location>
        <begin position="221"/>
        <end position="245"/>
    </location>
</feature>
<name>A0A6A6Z0A3_9PEZI</name>
<gene>
    <name evidence="3 5" type="ORF">BDZ99DRAFT_472001</name>
</gene>
<dbReference type="OrthoDB" id="10486667at2759"/>
<protein>
    <submittedName>
        <fullName evidence="3 5">Uncharacterized protein</fullName>
    </submittedName>
</protein>
<dbReference type="EMBL" id="MU003694">
    <property type="protein sequence ID" value="KAF2814592.1"/>
    <property type="molecule type" value="Genomic_DNA"/>
</dbReference>
<dbReference type="RefSeq" id="XP_033581556.1">
    <property type="nucleotide sequence ID" value="XM_033721760.1"/>
</dbReference>
<dbReference type="GeneID" id="54462653"/>
<evidence type="ECO:0000256" key="1">
    <source>
        <dbReference type="SAM" id="Coils"/>
    </source>
</evidence>
<proteinExistence type="predicted"/>
<keyword evidence="4" id="KW-1185">Reference proteome</keyword>
<dbReference type="Proteomes" id="UP000504636">
    <property type="component" value="Unplaced"/>
</dbReference>
<evidence type="ECO:0000313" key="4">
    <source>
        <dbReference type="Proteomes" id="UP000504636"/>
    </source>
</evidence>
<keyword evidence="1" id="KW-0175">Coiled coil</keyword>